<dbReference type="RefSeq" id="WP_345339072.1">
    <property type="nucleotide sequence ID" value="NZ_BAABLI010000008.1"/>
</dbReference>
<dbReference type="PANTHER" id="PTHR18964:SF146">
    <property type="entry name" value="POLYPHOSPHATE GLUCOKINASE"/>
    <property type="match status" value="1"/>
</dbReference>
<dbReference type="CDD" id="cd24058">
    <property type="entry name" value="ASKHA_NBD_ROK_PPGK"/>
    <property type="match status" value="1"/>
</dbReference>
<evidence type="ECO:0000313" key="1">
    <source>
        <dbReference type="EMBL" id="MFD2096540.1"/>
    </source>
</evidence>
<accession>A0ABW4XLS3</accession>
<dbReference type="Proteomes" id="UP001597380">
    <property type="component" value="Unassembled WGS sequence"/>
</dbReference>
<dbReference type="Pfam" id="PF00480">
    <property type="entry name" value="ROK"/>
    <property type="match status" value="1"/>
</dbReference>
<name>A0ABW4XLS3_9GAMM</name>
<sequence>MQVLGIDIGGSGIKGAIVDLTTGELASERHRIPTPQPATPAQVAETVAELVAHFDWKGPVGCGFPAAIQHGIARTAANIDKSFIGTDVASLFSDKTGCPCYVLNDADAAGLTEMRFGAGKNAEGVVLLVTIGTGLGTCLFSDGQLLPNTELGHIFLENGMEGEHYASSAVREREELSWGKWGKRFNVYLQQMEALFWPDIILLGGGASKKFEKYKDKIDVEAVVTPAASLNQAGIIGGALFAAEQHHGPDLTDHPA</sequence>
<gene>
    <name evidence="1" type="primary">ppgK</name>
    <name evidence="1" type="ORF">ACFSJ3_11130</name>
</gene>
<dbReference type="EC" id="2.7.1.63" evidence="1"/>
<keyword evidence="1" id="KW-0808">Transferase</keyword>
<comment type="caution">
    <text evidence="1">The sequence shown here is derived from an EMBL/GenBank/DDBJ whole genome shotgun (WGS) entry which is preliminary data.</text>
</comment>
<proteinExistence type="predicted"/>
<dbReference type="EMBL" id="JBHUHT010000012">
    <property type="protein sequence ID" value="MFD2096540.1"/>
    <property type="molecule type" value="Genomic_DNA"/>
</dbReference>
<organism evidence="1 2">
    <name type="scientific">Corallincola platygyrae</name>
    <dbReference type="NCBI Taxonomy" id="1193278"/>
    <lineage>
        <taxon>Bacteria</taxon>
        <taxon>Pseudomonadati</taxon>
        <taxon>Pseudomonadota</taxon>
        <taxon>Gammaproteobacteria</taxon>
        <taxon>Alteromonadales</taxon>
        <taxon>Psychromonadaceae</taxon>
        <taxon>Corallincola</taxon>
    </lineage>
</organism>
<protein>
    <submittedName>
        <fullName evidence="1">Polyphosphate--glucose phosphotransferase</fullName>
        <ecNumber evidence="1">2.7.1.63</ecNumber>
    </submittedName>
</protein>
<dbReference type="InterPro" id="IPR000600">
    <property type="entry name" value="ROK"/>
</dbReference>
<dbReference type="Gene3D" id="3.30.420.40">
    <property type="match status" value="2"/>
</dbReference>
<dbReference type="SUPFAM" id="SSF53067">
    <property type="entry name" value="Actin-like ATPase domain"/>
    <property type="match status" value="1"/>
</dbReference>
<keyword evidence="2" id="KW-1185">Reference proteome</keyword>
<dbReference type="NCBIfam" id="NF045942">
    <property type="entry name" value="PolPhglucPhase"/>
    <property type="match status" value="1"/>
</dbReference>
<evidence type="ECO:0000313" key="2">
    <source>
        <dbReference type="Proteomes" id="UP001597380"/>
    </source>
</evidence>
<dbReference type="PANTHER" id="PTHR18964">
    <property type="entry name" value="ROK (REPRESSOR, ORF, KINASE) FAMILY"/>
    <property type="match status" value="1"/>
</dbReference>
<dbReference type="GO" id="GO:0047330">
    <property type="term" value="F:polyphosphate-glucose phosphotransferase activity"/>
    <property type="evidence" value="ECO:0007669"/>
    <property type="project" value="UniProtKB-EC"/>
</dbReference>
<dbReference type="InterPro" id="IPR043129">
    <property type="entry name" value="ATPase_NBD"/>
</dbReference>
<reference evidence="2" key="1">
    <citation type="journal article" date="2019" name="Int. J. Syst. Evol. Microbiol.">
        <title>The Global Catalogue of Microorganisms (GCM) 10K type strain sequencing project: providing services to taxonomists for standard genome sequencing and annotation.</title>
        <authorList>
            <consortium name="The Broad Institute Genomics Platform"/>
            <consortium name="The Broad Institute Genome Sequencing Center for Infectious Disease"/>
            <person name="Wu L."/>
            <person name="Ma J."/>
        </authorList>
    </citation>
    <scope>NUCLEOTIDE SEQUENCE [LARGE SCALE GENOMIC DNA]</scope>
    <source>
        <strain evidence="2">CGMCC 1.10992</strain>
    </source>
</reference>